<gene>
    <name evidence="2" type="ORF">Pan44_41660</name>
</gene>
<proteinExistence type="predicted"/>
<accession>A0A517SJ30</accession>
<keyword evidence="1" id="KW-0732">Signal</keyword>
<feature type="signal peptide" evidence="1">
    <location>
        <begin position="1"/>
        <end position="20"/>
    </location>
</feature>
<evidence type="ECO:0000256" key="1">
    <source>
        <dbReference type="SAM" id="SignalP"/>
    </source>
</evidence>
<dbReference type="EMBL" id="CP036271">
    <property type="protein sequence ID" value="QDT56115.1"/>
    <property type="molecule type" value="Genomic_DNA"/>
</dbReference>
<dbReference type="KEGG" id="ccos:Pan44_41660"/>
<sequence precursor="true">MKKLLAVLSVACCATVAAWAEEKSDCLKEGDSVAAFYVTDVTGPSAGDKLCYRCKYGARPVVSIFAKQMNDKVAKLTKQIDDQVGANKDAKMAAFVVVLTEDPEAQTEALKTVAAKQEIKNTPLTTFDGLAGPDKYKISKDADVTVMMWVDSKVKVNEALKANELTDEKIATLAKSTSKILN</sequence>
<evidence type="ECO:0000313" key="3">
    <source>
        <dbReference type="Proteomes" id="UP000315700"/>
    </source>
</evidence>
<dbReference type="OrthoDB" id="265402at2"/>
<feature type="chain" id="PRO_5021815239" description="Secreted protein" evidence="1">
    <location>
        <begin position="21"/>
        <end position="182"/>
    </location>
</feature>
<keyword evidence="3" id="KW-1185">Reference proteome</keyword>
<name>A0A517SJ30_9PLAN</name>
<evidence type="ECO:0000313" key="2">
    <source>
        <dbReference type="EMBL" id="QDT56115.1"/>
    </source>
</evidence>
<dbReference type="RefSeq" id="WP_145033033.1">
    <property type="nucleotide sequence ID" value="NZ_CP036271.1"/>
</dbReference>
<evidence type="ECO:0008006" key="4">
    <source>
        <dbReference type="Google" id="ProtNLM"/>
    </source>
</evidence>
<protein>
    <recommendedName>
        <fullName evidence="4">Secreted protein</fullName>
    </recommendedName>
</protein>
<organism evidence="2 3">
    <name type="scientific">Caulifigura coniformis</name>
    <dbReference type="NCBI Taxonomy" id="2527983"/>
    <lineage>
        <taxon>Bacteria</taxon>
        <taxon>Pseudomonadati</taxon>
        <taxon>Planctomycetota</taxon>
        <taxon>Planctomycetia</taxon>
        <taxon>Planctomycetales</taxon>
        <taxon>Planctomycetaceae</taxon>
        <taxon>Caulifigura</taxon>
    </lineage>
</organism>
<dbReference type="AlphaFoldDB" id="A0A517SJ30"/>
<dbReference type="InParanoid" id="A0A517SJ30"/>
<dbReference type="Proteomes" id="UP000315700">
    <property type="component" value="Chromosome"/>
</dbReference>
<reference evidence="2 3" key="1">
    <citation type="submission" date="2019-02" db="EMBL/GenBank/DDBJ databases">
        <title>Deep-cultivation of Planctomycetes and their phenomic and genomic characterization uncovers novel biology.</title>
        <authorList>
            <person name="Wiegand S."/>
            <person name="Jogler M."/>
            <person name="Boedeker C."/>
            <person name="Pinto D."/>
            <person name="Vollmers J."/>
            <person name="Rivas-Marin E."/>
            <person name="Kohn T."/>
            <person name="Peeters S.H."/>
            <person name="Heuer A."/>
            <person name="Rast P."/>
            <person name="Oberbeckmann S."/>
            <person name="Bunk B."/>
            <person name="Jeske O."/>
            <person name="Meyerdierks A."/>
            <person name="Storesund J.E."/>
            <person name="Kallscheuer N."/>
            <person name="Luecker S."/>
            <person name="Lage O.M."/>
            <person name="Pohl T."/>
            <person name="Merkel B.J."/>
            <person name="Hornburger P."/>
            <person name="Mueller R.-W."/>
            <person name="Bruemmer F."/>
            <person name="Labrenz M."/>
            <person name="Spormann A.M."/>
            <person name="Op den Camp H."/>
            <person name="Overmann J."/>
            <person name="Amann R."/>
            <person name="Jetten M.S.M."/>
            <person name="Mascher T."/>
            <person name="Medema M.H."/>
            <person name="Devos D.P."/>
            <person name="Kaster A.-K."/>
            <person name="Ovreas L."/>
            <person name="Rohde M."/>
            <person name="Galperin M.Y."/>
            <person name="Jogler C."/>
        </authorList>
    </citation>
    <scope>NUCLEOTIDE SEQUENCE [LARGE SCALE GENOMIC DNA]</scope>
    <source>
        <strain evidence="2 3">Pan44</strain>
    </source>
</reference>